<keyword evidence="2" id="KW-0812">Transmembrane</keyword>
<feature type="transmembrane region" description="Helical" evidence="2">
    <location>
        <begin position="79"/>
        <end position="101"/>
    </location>
</feature>
<feature type="transmembrane region" description="Helical" evidence="2">
    <location>
        <begin position="43"/>
        <end position="67"/>
    </location>
</feature>
<accession>A0A939DXG3</accession>
<feature type="transmembrane region" description="Helical" evidence="2">
    <location>
        <begin position="16"/>
        <end position="37"/>
    </location>
</feature>
<protein>
    <recommendedName>
        <fullName evidence="5">ATP synthase protein I2</fullName>
    </recommendedName>
</protein>
<dbReference type="AlphaFoldDB" id="A0A939DXG3"/>
<feature type="transmembrane region" description="Helical" evidence="2">
    <location>
        <begin position="107"/>
        <end position="131"/>
    </location>
</feature>
<dbReference type="RefSeq" id="WP_206823551.1">
    <property type="nucleotide sequence ID" value="NZ_JAEMWU010000001.1"/>
</dbReference>
<keyword evidence="2" id="KW-0472">Membrane</keyword>
<name>A0A939DXG3_9MICO</name>
<keyword evidence="2" id="KW-1133">Transmembrane helix</keyword>
<evidence type="ECO:0000313" key="4">
    <source>
        <dbReference type="Proteomes" id="UP000664385"/>
    </source>
</evidence>
<dbReference type="EMBL" id="JAEMWU010000001">
    <property type="protein sequence ID" value="MBN8205803.1"/>
    <property type="molecule type" value="Genomic_DNA"/>
</dbReference>
<dbReference type="Proteomes" id="UP000664385">
    <property type="component" value="Unassembled WGS sequence"/>
</dbReference>
<proteinExistence type="predicted"/>
<comment type="caution">
    <text evidence="3">The sequence shown here is derived from an EMBL/GenBank/DDBJ whole genome shotgun (WGS) entry which is preliminary data.</text>
</comment>
<feature type="region of interest" description="Disordered" evidence="1">
    <location>
        <begin position="143"/>
        <end position="169"/>
    </location>
</feature>
<evidence type="ECO:0000256" key="2">
    <source>
        <dbReference type="SAM" id="Phobius"/>
    </source>
</evidence>
<evidence type="ECO:0008006" key="5">
    <source>
        <dbReference type="Google" id="ProtNLM"/>
    </source>
</evidence>
<reference evidence="3" key="1">
    <citation type="submission" date="2020-12" db="EMBL/GenBank/DDBJ databases">
        <title>PHA producing bacteria isolated from mangrove.</title>
        <authorList>
            <person name="Zheng W."/>
            <person name="Yu S."/>
            <person name="Huang Y."/>
        </authorList>
    </citation>
    <scope>NUCLEOTIDE SEQUENCE</scope>
    <source>
        <strain evidence="3">GN8-5</strain>
    </source>
</reference>
<sequence length="169" mass="17804">MTPSPVSSNPILRRTLIWSAVSALVLGLVAGGIGFAVAGVNGLWSGLLGVVLAVLFLGITAGSILFANRWFGDPIYVQLFFAIVLGGWLLKLGIFLVVMMLLSSQDWVVPLVFFLSIVAGVAMSLIVDVIVLTRMRLPNVSDITLPTTNPEDEPADQAGETPPAASDGK</sequence>
<gene>
    <name evidence="3" type="ORF">JF543_07490</name>
</gene>
<evidence type="ECO:0000313" key="3">
    <source>
        <dbReference type="EMBL" id="MBN8205803.1"/>
    </source>
</evidence>
<evidence type="ECO:0000256" key="1">
    <source>
        <dbReference type="SAM" id="MobiDB-lite"/>
    </source>
</evidence>
<organism evidence="3 4">
    <name type="scientific">Microbacterium esteraromaticum</name>
    <dbReference type="NCBI Taxonomy" id="57043"/>
    <lineage>
        <taxon>Bacteria</taxon>
        <taxon>Bacillati</taxon>
        <taxon>Actinomycetota</taxon>
        <taxon>Actinomycetes</taxon>
        <taxon>Micrococcales</taxon>
        <taxon>Microbacteriaceae</taxon>
        <taxon>Microbacterium</taxon>
    </lineage>
</organism>